<evidence type="ECO:0000313" key="5">
    <source>
        <dbReference type="Proteomes" id="UP000189229"/>
    </source>
</evidence>
<dbReference type="AlphaFoldDB" id="A0A1V3XH68"/>
<dbReference type="EMBL" id="MVBN01000002">
    <property type="protein sequence ID" value="OOK80070.1"/>
    <property type="molecule type" value="Genomic_DNA"/>
</dbReference>
<feature type="region of interest" description="Disordered" evidence="1">
    <location>
        <begin position="1"/>
        <end position="43"/>
    </location>
</feature>
<evidence type="ECO:0000313" key="3">
    <source>
        <dbReference type="EMBL" id="OOK80070.1"/>
    </source>
</evidence>
<dbReference type="Proteomes" id="UP000189229">
    <property type="component" value="Unassembled WGS sequence"/>
</dbReference>
<comment type="caution">
    <text evidence="2">The sequence shown here is derived from an EMBL/GenBank/DDBJ whole genome shotgun (WGS) entry which is preliminary data.</text>
</comment>
<protein>
    <submittedName>
        <fullName evidence="2">Uncharacterized protein</fullName>
    </submittedName>
</protein>
<evidence type="ECO:0000256" key="1">
    <source>
        <dbReference type="SAM" id="MobiDB-lite"/>
    </source>
</evidence>
<accession>A0A1V3XH68</accession>
<gene>
    <name evidence="3" type="ORF">BZL29_2791</name>
    <name evidence="2" type="ORF">BZL30_2855</name>
</gene>
<name>A0A1V3XH68_MYCKA</name>
<evidence type="ECO:0000313" key="4">
    <source>
        <dbReference type="Proteomes" id="UP000188532"/>
    </source>
</evidence>
<reference evidence="4 5" key="1">
    <citation type="submission" date="2017-02" db="EMBL/GenBank/DDBJ databases">
        <title>Complete genome sequences of Mycobacterium kansasii strains isolated from rhesus macaques.</title>
        <authorList>
            <person name="Panda A."/>
            <person name="Nagaraj S."/>
            <person name="Zhao X."/>
            <person name="Tettelin H."/>
            <person name="Detolla L.J."/>
        </authorList>
    </citation>
    <scope>NUCLEOTIDE SEQUENCE [LARGE SCALE GENOMIC DNA]</scope>
    <source>
        <strain evidence="3 4">11-3469</strain>
        <strain evidence="2 5">11-3813</strain>
    </source>
</reference>
<dbReference type="Proteomes" id="UP000188532">
    <property type="component" value="Unassembled WGS sequence"/>
</dbReference>
<proteinExistence type="predicted"/>
<dbReference type="EMBL" id="MVBM01000002">
    <property type="protein sequence ID" value="OOK78440.1"/>
    <property type="molecule type" value="Genomic_DNA"/>
</dbReference>
<organism evidence="2 5">
    <name type="scientific">Mycobacterium kansasii</name>
    <dbReference type="NCBI Taxonomy" id="1768"/>
    <lineage>
        <taxon>Bacteria</taxon>
        <taxon>Bacillati</taxon>
        <taxon>Actinomycetota</taxon>
        <taxon>Actinomycetes</taxon>
        <taxon>Mycobacteriales</taxon>
        <taxon>Mycobacteriaceae</taxon>
        <taxon>Mycobacterium</taxon>
    </lineage>
</organism>
<evidence type="ECO:0000313" key="2">
    <source>
        <dbReference type="EMBL" id="OOK78440.1"/>
    </source>
</evidence>
<sequence>MARSTCDTGGRQRAYHDQPVYNGGYGSGHGREAGHRRNVRRTK</sequence>